<evidence type="ECO:0008006" key="3">
    <source>
        <dbReference type="Google" id="ProtNLM"/>
    </source>
</evidence>
<gene>
    <name evidence="1" type="ORF">CCS41_15150</name>
</gene>
<keyword evidence="1" id="KW-0614">Plasmid</keyword>
<dbReference type="AlphaFoldDB" id="A0A2U8I9A1"/>
<dbReference type="EMBL" id="CP021662">
    <property type="protein sequence ID" value="AWK15732.1"/>
    <property type="molecule type" value="Genomic_DNA"/>
</dbReference>
<dbReference type="OrthoDB" id="8089897at2"/>
<proteinExistence type="predicted"/>
<dbReference type="KEGG" id="fsm:CCS41_15150"/>
<reference evidence="1 2" key="1">
    <citation type="submission" date="2017-05" db="EMBL/GenBank/DDBJ databases">
        <title>Genome sequence of Candidatus Fukatsuia symbiotica and Candidatus Hamiltonella defensa from Acyrthosiphon pisum strain 5D.</title>
        <authorList>
            <person name="Patel V.A."/>
            <person name="Chevignon G."/>
            <person name="Russell J.A."/>
            <person name="Oliver K.M."/>
        </authorList>
    </citation>
    <scope>NUCLEOTIDE SEQUENCE [LARGE SCALE GENOMIC DNA]</scope>
    <source>
        <strain evidence="1 2">5D</strain>
        <plasmid evidence="2">p5d_fsymbiotica-3</plasmid>
    </source>
</reference>
<dbReference type="Proteomes" id="UP000261875">
    <property type="component" value="Plasmid p5D_Fsymbiotica-3"/>
</dbReference>
<evidence type="ECO:0000313" key="2">
    <source>
        <dbReference type="Proteomes" id="UP000261875"/>
    </source>
</evidence>
<accession>A0A2U8I9A1</accession>
<sequence length="74" mass="8510">MAQLTSQGMHANQQITFLSDGADNLRELQFSFYPESRHVLDWFHITMRLTVLNQYAKGVEKSDPAIGTVSFRYT</sequence>
<geneLocation type="plasmid" evidence="2">
    <name>p5d_fsymbiotica-3</name>
</geneLocation>
<name>A0A2U8I9A1_9GAMM</name>
<keyword evidence="2" id="KW-1185">Reference proteome</keyword>
<protein>
    <recommendedName>
        <fullName evidence="3">Transposase IS204/IS1001/IS1096/IS1165 DDE domain-containing protein</fullName>
    </recommendedName>
</protein>
<organism evidence="1 2">
    <name type="scientific">Candidatus Fukatsuia symbiotica</name>
    <dbReference type="NCBI Taxonomy" id="1878942"/>
    <lineage>
        <taxon>Bacteria</taxon>
        <taxon>Pseudomonadati</taxon>
        <taxon>Pseudomonadota</taxon>
        <taxon>Gammaproteobacteria</taxon>
        <taxon>Enterobacterales</taxon>
        <taxon>Yersiniaceae</taxon>
        <taxon>Candidatus Fukatsuia</taxon>
    </lineage>
</organism>
<evidence type="ECO:0000313" key="1">
    <source>
        <dbReference type="EMBL" id="AWK15732.1"/>
    </source>
</evidence>